<dbReference type="SUPFAM" id="SSF47413">
    <property type="entry name" value="lambda repressor-like DNA-binding domains"/>
    <property type="match status" value="1"/>
</dbReference>
<dbReference type="CDD" id="cd00093">
    <property type="entry name" value="HTH_XRE"/>
    <property type="match status" value="1"/>
</dbReference>
<gene>
    <name evidence="3" type="ORF">SAMN02787073_1410</name>
</gene>
<evidence type="ECO:0000313" key="4">
    <source>
        <dbReference type="Proteomes" id="UP000184108"/>
    </source>
</evidence>
<dbReference type="AlphaFoldDB" id="A0A1M4YY41"/>
<dbReference type="Gene3D" id="1.10.260.40">
    <property type="entry name" value="lambda repressor-like DNA-binding domains"/>
    <property type="match status" value="1"/>
</dbReference>
<evidence type="ECO:0000259" key="2">
    <source>
        <dbReference type="PROSITE" id="PS50943"/>
    </source>
</evidence>
<feature type="domain" description="HTH cro/C1-type" evidence="2">
    <location>
        <begin position="8"/>
        <end position="62"/>
    </location>
</feature>
<dbReference type="RefSeq" id="WP_073172178.1">
    <property type="nucleotide sequence ID" value="NZ_FQVE01000002.1"/>
</dbReference>
<dbReference type="GO" id="GO:0003677">
    <property type="term" value="F:DNA binding"/>
    <property type="evidence" value="ECO:0007669"/>
    <property type="project" value="UniProtKB-KW"/>
</dbReference>
<reference evidence="4" key="1">
    <citation type="submission" date="2016-11" db="EMBL/GenBank/DDBJ databases">
        <authorList>
            <person name="Varghese N."/>
            <person name="Submissions S."/>
        </authorList>
    </citation>
    <scope>NUCLEOTIDE SEQUENCE [LARGE SCALE GENOMIC DNA]</scope>
    <source>
        <strain evidence="4">YR203</strain>
    </source>
</reference>
<organism evidence="3 4">
    <name type="scientific">Chryseobacterium vrystaatense</name>
    <dbReference type="NCBI Taxonomy" id="307480"/>
    <lineage>
        <taxon>Bacteria</taxon>
        <taxon>Pseudomonadati</taxon>
        <taxon>Bacteroidota</taxon>
        <taxon>Flavobacteriia</taxon>
        <taxon>Flavobacteriales</taxon>
        <taxon>Weeksellaceae</taxon>
        <taxon>Chryseobacterium group</taxon>
        <taxon>Chryseobacterium</taxon>
    </lineage>
</organism>
<proteinExistence type="predicted"/>
<keyword evidence="1 3" id="KW-0238">DNA-binding</keyword>
<accession>A0A1M4YY41</accession>
<dbReference type="Proteomes" id="UP000184108">
    <property type="component" value="Unassembled WGS sequence"/>
</dbReference>
<sequence length="124" mass="14080">MATLGTKLVRLRKNRGLSQTEVAGELEVSQPAYHKWESDEAKPGLENLIKLSRFFDVEIEELIENVTTINFPNARFEGSSYVVSTDSTINMHSSELLQSILKNQDQMSDLIEKQNQLIEALLKK</sequence>
<dbReference type="PROSITE" id="PS50943">
    <property type="entry name" value="HTH_CROC1"/>
    <property type="match status" value="1"/>
</dbReference>
<dbReference type="SMART" id="SM00530">
    <property type="entry name" value="HTH_XRE"/>
    <property type="match status" value="1"/>
</dbReference>
<dbReference type="EMBL" id="FQVE01000002">
    <property type="protein sequence ID" value="SHF10477.1"/>
    <property type="molecule type" value="Genomic_DNA"/>
</dbReference>
<dbReference type="PANTHER" id="PTHR46558:SF13">
    <property type="entry name" value="HTH-TYPE TRANSCRIPTIONAL REGULATOR IMMR"/>
    <property type="match status" value="1"/>
</dbReference>
<dbReference type="InterPro" id="IPR001387">
    <property type="entry name" value="Cro/C1-type_HTH"/>
</dbReference>
<dbReference type="PANTHER" id="PTHR46558">
    <property type="entry name" value="TRACRIPTIONAL REGULATORY PROTEIN-RELATED-RELATED"/>
    <property type="match status" value="1"/>
</dbReference>
<dbReference type="Pfam" id="PF01381">
    <property type="entry name" value="HTH_3"/>
    <property type="match status" value="1"/>
</dbReference>
<protein>
    <submittedName>
        <fullName evidence="3">DNA-binding transcriptional regulator, XRE-family HTH domain</fullName>
    </submittedName>
</protein>
<name>A0A1M4YY41_9FLAO</name>
<evidence type="ECO:0000313" key="3">
    <source>
        <dbReference type="EMBL" id="SHF10477.1"/>
    </source>
</evidence>
<evidence type="ECO:0000256" key="1">
    <source>
        <dbReference type="ARBA" id="ARBA00023125"/>
    </source>
</evidence>
<dbReference type="InterPro" id="IPR010982">
    <property type="entry name" value="Lambda_DNA-bd_dom_sf"/>
</dbReference>